<evidence type="ECO:0000256" key="3">
    <source>
        <dbReference type="ARBA" id="ARBA00011738"/>
    </source>
</evidence>
<dbReference type="InterPro" id="IPR000691">
    <property type="entry name" value="Prot_inh_I16_SSI"/>
</dbReference>
<dbReference type="Pfam" id="PF00720">
    <property type="entry name" value="SSI"/>
    <property type="match status" value="1"/>
</dbReference>
<comment type="caution">
    <text evidence="11">The sequence shown here is derived from an EMBL/GenBank/DDBJ whole genome shotgun (WGS) entry which is preliminary data.</text>
</comment>
<protein>
    <recommendedName>
        <fullName evidence="8">Probable subtilase-type protease inhibitor</fullName>
    </recommendedName>
</protein>
<evidence type="ECO:0000256" key="5">
    <source>
        <dbReference type="ARBA" id="ARBA00022690"/>
    </source>
</evidence>
<evidence type="ECO:0000256" key="6">
    <source>
        <dbReference type="ARBA" id="ARBA00022900"/>
    </source>
</evidence>
<evidence type="ECO:0000256" key="7">
    <source>
        <dbReference type="ARBA" id="ARBA00023157"/>
    </source>
</evidence>
<comment type="similarity">
    <text evidence="2 8 9">Belongs to the protease inhibitor I16 (SSI) family.</text>
</comment>
<keyword evidence="5 8" id="KW-0646">Protease inhibitor</keyword>
<organism evidence="11 12">
    <name type="scientific">Streptomyces orinoci</name>
    <name type="common">Streptoverticillium orinoci</name>
    <dbReference type="NCBI Taxonomy" id="67339"/>
    <lineage>
        <taxon>Bacteria</taxon>
        <taxon>Bacillati</taxon>
        <taxon>Actinomycetota</taxon>
        <taxon>Actinomycetes</taxon>
        <taxon>Kitasatosporales</taxon>
        <taxon>Streptomycetaceae</taxon>
        <taxon>Streptomyces</taxon>
    </lineage>
</organism>
<dbReference type="Proteomes" id="UP001552594">
    <property type="component" value="Unassembled WGS sequence"/>
</dbReference>
<dbReference type="PROSITE" id="PS00999">
    <property type="entry name" value="SSI"/>
    <property type="match status" value="1"/>
</dbReference>
<dbReference type="InterPro" id="IPR023549">
    <property type="entry name" value="Subtilisin_inhibitor"/>
</dbReference>
<sequence length="147" mass="15078" precursor="true">MRYITGGIALGSALALGSLVAAGTMATAAPAPKPAAQHSLYAPSALVLTIGQGDSASAGIQRAVTLSCMPTPSGTHPDARDACAQLRQADGKFDELTATKAGTYCTKEWNPVTVTATGVWEGQRVNYSHTFGNPCMAKAAKSTVFSF</sequence>
<feature type="disulfide bond" evidence="8">
    <location>
        <begin position="68"/>
        <end position="83"/>
    </location>
</feature>
<feature type="chain" id="PRO_5044899983" description="Probable subtilase-type protease inhibitor" evidence="8">
    <location>
        <begin position="22"/>
        <end position="147"/>
    </location>
</feature>
<evidence type="ECO:0000313" key="11">
    <source>
        <dbReference type="EMBL" id="MEV5510062.1"/>
    </source>
</evidence>
<keyword evidence="7 8" id="KW-1015">Disulfide bond</keyword>
<evidence type="ECO:0000256" key="4">
    <source>
        <dbReference type="ARBA" id="ARBA00022525"/>
    </source>
</evidence>
<comment type="subcellular location">
    <subcellularLocation>
        <location evidence="1 8">Secreted</location>
    </subcellularLocation>
</comment>
<proteinExistence type="inferred from homology"/>
<evidence type="ECO:0000256" key="9">
    <source>
        <dbReference type="RuleBase" id="RU003471"/>
    </source>
</evidence>
<keyword evidence="8" id="KW-0732">Signal</keyword>
<dbReference type="InterPro" id="IPR020054">
    <property type="entry name" value="Prot_inh_SSI_I16_CS"/>
</dbReference>
<keyword evidence="12" id="KW-1185">Reference proteome</keyword>
<comment type="subunit">
    <text evidence="3 8">Homodimer.</text>
</comment>
<accession>A0ABV3K4H0</accession>
<evidence type="ECO:0000256" key="8">
    <source>
        <dbReference type="HAMAP-Rule" id="MF_00778"/>
    </source>
</evidence>
<dbReference type="GO" id="GO:0030414">
    <property type="term" value="F:peptidase inhibitor activity"/>
    <property type="evidence" value="ECO:0007669"/>
    <property type="project" value="UniProtKB-KW"/>
</dbReference>
<feature type="site" description="Reactive bond" evidence="8">
    <location>
        <begin position="107"/>
        <end position="108"/>
    </location>
</feature>
<dbReference type="Gene3D" id="3.30.350.10">
    <property type="entry name" value="Subtilisin inhibitor-like"/>
    <property type="match status" value="1"/>
</dbReference>
<dbReference type="HAMAP" id="MF_00778">
    <property type="entry name" value="SSI"/>
    <property type="match status" value="1"/>
</dbReference>
<keyword evidence="6 8" id="KW-0722">Serine protease inhibitor</keyword>
<dbReference type="EMBL" id="JBFAUK010000027">
    <property type="protein sequence ID" value="MEV5510062.1"/>
    <property type="molecule type" value="Genomic_DNA"/>
</dbReference>
<dbReference type="SUPFAM" id="SSF55399">
    <property type="entry name" value="Subtilisin inhibitor"/>
    <property type="match status" value="1"/>
</dbReference>
<feature type="domain" description="Subtilisin inhibitor" evidence="10">
    <location>
        <begin position="42"/>
        <end position="133"/>
    </location>
</feature>
<name>A0ABV3K4H0_STRON</name>
<dbReference type="InterPro" id="IPR036819">
    <property type="entry name" value="Subtilisin_inhibitor-like_sf"/>
</dbReference>
<reference evidence="11 12" key="1">
    <citation type="submission" date="2024-06" db="EMBL/GenBank/DDBJ databases">
        <title>The Natural Products Discovery Center: Release of the First 8490 Sequenced Strains for Exploring Actinobacteria Biosynthetic Diversity.</title>
        <authorList>
            <person name="Kalkreuter E."/>
            <person name="Kautsar S.A."/>
            <person name="Yang D."/>
            <person name="Bader C.D."/>
            <person name="Teijaro C.N."/>
            <person name="Fluegel L."/>
            <person name="Davis C.M."/>
            <person name="Simpson J.R."/>
            <person name="Lauterbach L."/>
            <person name="Steele A.D."/>
            <person name="Gui C."/>
            <person name="Meng S."/>
            <person name="Li G."/>
            <person name="Viehrig K."/>
            <person name="Ye F."/>
            <person name="Su P."/>
            <person name="Kiefer A.F."/>
            <person name="Nichols A."/>
            <person name="Cepeda A.J."/>
            <person name="Yan W."/>
            <person name="Fan B."/>
            <person name="Jiang Y."/>
            <person name="Adhikari A."/>
            <person name="Zheng C.-J."/>
            <person name="Schuster L."/>
            <person name="Cowan T.M."/>
            <person name="Smanski M.J."/>
            <person name="Chevrette M.G."/>
            <person name="De Carvalho L.P.S."/>
            <person name="Shen B."/>
        </authorList>
    </citation>
    <scope>NUCLEOTIDE SEQUENCE [LARGE SCALE GENOMIC DNA]</scope>
    <source>
        <strain evidence="11 12">NPDC052347</strain>
    </source>
</reference>
<evidence type="ECO:0000256" key="1">
    <source>
        <dbReference type="ARBA" id="ARBA00004613"/>
    </source>
</evidence>
<evidence type="ECO:0000259" key="10">
    <source>
        <dbReference type="Pfam" id="PF00720"/>
    </source>
</evidence>
<dbReference type="RefSeq" id="WP_109284438.1">
    <property type="nucleotide sequence ID" value="NZ_JBFAUK010000027.1"/>
</dbReference>
<evidence type="ECO:0000256" key="2">
    <source>
        <dbReference type="ARBA" id="ARBA00010472"/>
    </source>
</evidence>
<evidence type="ECO:0000313" key="12">
    <source>
        <dbReference type="Proteomes" id="UP001552594"/>
    </source>
</evidence>
<feature type="disulfide bond" evidence="8">
    <location>
        <begin position="105"/>
        <end position="135"/>
    </location>
</feature>
<dbReference type="PRINTS" id="PR00294">
    <property type="entry name" value="SSBTLNINHBTR"/>
</dbReference>
<keyword evidence="4 8" id="KW-0964">Secreted</keyword>
<feature type="signal peptide" evidence="8">
    <location>
        <begin position="1"/>
        <end position="21"/>
    </location>
</feature>
<gene>
    <name evidence="8" type="primary">sti</name>
    <name evidence="11" type="ORF">AB0L16_27115</name>
</gene>
<comment type="function">
    <text evidence="8">Strong inhibitor of bacterial serine proteases such as subtilisin.</text>
</comment>